<dbReference type="Gene3D" id="1.20.1250.20">
    <property type="entry name" value="MFS general substrate transporter like domains"/>
    <property type="match status" value="1"/>
</dbReference>
<keyword evidence="6 7" id="KW-0472">Membrane</keyword>
<reference evidence="9 10" key="1">
    <citation type="journal article" date="2018" name="Sci. Rep.">
        <title>Rhizobium tumorigenes sp. nov., a novel plant tumorigenic bacterium isolated from cane gall tumors on thornless blackberry.</title>
        <authorList>
            <person name="Kuzmanovi N."/>
            <person name="Smalla K."/>
            <person name="Gronow S."/>
            <person name="PuBawska J."/>
        </authorList>
    </citation>
    <scope>NUCLEOTIDE SEQUENCE [LARGE SCALE GENOMIC DNA]</scope>
    <source>
        <strain evidence="9 10">CCBAU 85046</strain>
    </source>
</reference>
<dbReference type="RefSeq" id="WP_111162974.1">
    <property type="nucleotide sequence ID" value="NZ_PCDP01000059.1"/>
</dbReference>
<evidence type="ECO:0000256" key="7">
    <source>
        <dbReference type="SAM" id="Phobius"/>
    </source>
</evidence>
<accession>A0A2W4CW86</accession>
<feature type="transmembrane region" description="Helical" evidence="7">
    <location>
        <begin position="50"/>
        <end position="70"/>
    </location>
</feature>
<feature type="transmembrane region" description="Helical" evidence="7">
    <location>
        <begin position="223"/>
        <end position="248"/>
    </location>
</feature>
<proteinExistence type="predicted"/>
<feature type="transmembrane region" description="Helical" evidence="7">
    <location>
        <begin position="175"/>
        <end position="194"/>
    </location>
</feature>
<keyword evidence="2" id="KW-0813">Transport</keyword>
<dbReference type="GO" id="GO:0005886">
    <property type="term" value="C:plasma membrane"/>
    <property type="evidence" value="ECO:0007669"/>
    <property type="project" value="UniProtKB-SubCell"/>
</dbReference>
<dbReference type="PANTHER" id="PTHR23513">
    <property type="entry name" value="INTEGRAL MEMBRANE EFFLUX PROTEIN-RELATED"/>
    <property type="match status" value="1"/>
</dbReference>
<feature type="transmembrane region" description="Helical" evidence="7">
    <location>
        <begin position="287"/>
        <end position="305"/>
    </location>
</feature>
<feature type="transmembrane region" description="Helical" evidence="7">
    <location>
        <begin position="372"/>
        <end position="395"/>
    </location>
</feature>
<evidence type="ECO:0000256" key="6">
    <source>
        <dbReference type="ARBA" id="ARBA00023136"/>
    </source>
</evidence>
<evidence type="ECO:0000259" key="8">
    <source>
        <dbReference type="PROSITE" id="PS50850"/>
    </source>
</evidence>
<dbReference type="AlphaFoldDB" id="A0A2W4CW86"/>
<dbReference type="PANTHER" id="PTHR23513:SF9">
    <property type="entry name" value="ENTEROBACTIN EXPORTER ENTS"/>
    <property type="match status" value="1"/>
</dbReference>
<evidence type="ECO:0000256" key="5">
    <source>
        <dbReference type="ARBA" id="ARBA00022989"/>
    </source>
</evidence>
<dbReference type="Pfam" id="PF05977">
    <property type="entry name" value="MFS_3"/>
    <property type="match status" value="1"/>
</dbReference>
<comment type="caution">
    <text evidence="9">The sequence shown here is derived from an EMBL/GenBank/DDBJ whole genome shotgun (WGS) entry which is preliminary data.</text>
</comment>
<evidence type="ECO:0000256" key="3">
    <source>
        <dbReference type="ARBA" id="ARBA00022475"/>
    </source>
</evidence>
<keyword evidence="10" id="KW-1185">Reference proteome</keyword>
<dbReference type="InterPro" id="IPR020846">
    <property type="entry name" value="MFS_dom"/>
</dbReference>
<feature type="domain" description="Major facilitator superfamily (MFS) profile" evidence="8">
    <location>
        <begin position="17"/>
        <end position="401"/>
    </location>
</feature>
<protein>
    <submittedName>
        <fullName evidence="9">MFS transporter</fullName>
    </submittedName>
</protein>
<dbReference type="InterPro" id="IPR036259">
    <property type="entry name" value="MFS_trans_sf"/>
</dbReference>
<sequence>MSLKARGDRFAAFRHVGYVRFFFARFFVAFATQIISVCVGWQMYDRTGSAIYLGLIGLVQFLPSLLLILLTGSVADRYNRRVISAICILVGTVCSILLLLLTVTGTFSPLPVFVILAVFGIERAFMTPAMQSLAPNLIPPEDLSNAVAWNSLTWDAAAILGPVAGGLLYGLNPSVAYLIAVGLFAIGTVLVYLIPKPPQRTSAQSKNWDEILAGFRFIWSEKVVLGAVSLDLFAVLLGGAVALMPIFARDILTLGPWGLGLLRAAPGFGAIAMALFLATYPLRKKAGVYMFIGVALFGVGTLIFGLSQTPWLSVLALALMGASDMISVYVRETLITLWTPDHVRGRVNAVNMVFVGASNELGEFRAGTMAHLFGAVPAVVIGGIGTLAVAIIWAASFPQLRRIDTLDAPIRGGERQPA</sequence>
<dbReference type="CDD" id="cd06173">
    <property type="entry name" value="MFS_MefA_like"/>
    <property type="match status" value="1"/>
</dbReference>
<keyword evidence="4 7" id="KW-0812">Transmembrane</keyword>
<gene>
    <name evidence="9" type="ORF">CPY51_25250</name>
</gene>
<evidence type="ECO:0000256" key="4">
    <source>
        <dbReference type="ARBA" id="ARBA00022692"/>
    </source>
</evidence>
<keyword evidence="5 7" id="KW-1133">Transmembrane helix</keyword>
<dbReference type="EMBL" id="PCDP01000059">
    <property type="protein sequence ID" value="PZM09594.1"/>
    <property type="molecule type" value="Genomic_DNA"/>
</dbReference>
<dbReference type="OrthoDB" id="7283966at2"/>
<feature type="transmembrane region" description="Helical" evidence="7">
    <location>
        <begin position="260"/>
        <end position="280"/>
    </location>
</feature>
<dbReference type="GO" id="GO:0022857">
    <property type="term" value="F:transmembrane transporter activity"/>
    <property type="evidence" value="ECO:0007669"/>
    <property type="project" value="InterPro"/>
</dbReference>
<dbReference type="InterPro" id="IPR010290">
    <property type="entry name" value="TM_effector"/>
</dbReference>
<dbReference type="PROSITE" id="PS50850">
    <property type="entry name" value="MFS"/>
    <property type="match status" value="1"/>
</dbReference>
<organism evidence="9 10">
    <name type="scientific">Rhizobium tubonense</name>
    <dbReference type="NCBI Taxonomy" id="484088"/>
    <lineage>
        <taxon>Bacteria</taxon>
        <taxon>Pseudomonadati</taxon>
        <taxon>Pseudomonadota</taxon>
        <taxon>Alphaproteobacteria</taxon>
        <taxon>Hyphomicrobiales</taxon>
        <taxon>Rhizobiaceae</taxon>
        <taxon>Rhizobium/Agrobacterium group</taxon>
        <taxon>Rhizobium</taxon>
    </lineage>
</organism>
<name>A0A2W4CW86_9HYPH</name>
<feature type="transmembrane region" description="Helical" evidence="7">
    <location>
        <begin position="21"/>
        <end position="44"/>
    </location>
</feature>
<dbReference type="SUPFAM" id="SSF103473">
    <property type="entry name" value="MFS general substrate transporter"/>
    <property type="match status" value="1"/>
</dbReference>
<evidence type="ECO:0000256" key="1">
    <source>
        <dbReference type="ARBA" id="ARBA00004651"/>
    </source>
</evidence>
<keyword evidence="3" id="KW-1003">Cell membrane</keyword>
<evidence type="ECO:0000313" key="9">
    <source>
        <dbReference type="EMBL" id="PZM09594.1"/>
    </source>
</evidence>
<evidence type="ECO:0000313" key="10">
    <source>
        <dbReference type="Proteomes" id="UP000248925"/>
    </source>
</evidence>
<comment type="subcellular location">
    <subcellularLocation>
        <location evidence="1">Cell membrane</location>
        <topology evidence="1">Multi-pass membrane protein</topology>
    </subcellularLocation>
</comment>
<evidence type="ECO:0000256" key="2">
    <source>
        <dbReference type="ARBA" id="ARBA00022448"/>
    </source>
</evidence>
<dbReference type="Proteomes" id="UP000248925">
    <property type="component" value="Unassembled WGS sequence"/>
</dbReference>
<feature type="transmembrane region" description="Helical" evidence="7">
    <location>
        <begin position="82"/>
        <end position="101"/>
    </location>
</feature>